<dbReference type="SMART" id="SM00115">
    <property type="entry name" value="CASc"/>
    <property type="match status" value="1"/>
</dbReference>
<evidence type="ECO:0000256" key="12">
    <source>
        <dbReference type="ARBA" id="ARBA00023242"/>
    </source>
</evidence>
<dbReference type="PRINTS" id="PR00376">
    <property type="entry name" value="IL1BCENZYME"/>
</dbReference>
<dbReference type="GO" id="GO:0004197">
    <property type="term" value="F:cysteine-type endopeptidase activity"/>
    <property type="evidence" value="ECO:0007669"/>
    <property type="project" value="InterPro"/>
</dbReference>
<dbReference type="GO" id="GO:0006915">
    <property type="term" value="P:apoptotic process"/>
    <property type="evidence" value="ECO:0007669"/>
    <property type="project" value="UniProtKB-KW"/>
</dbReference>
<keyword evidence="5" id="KW-0597">Phosphoprotein</keyword>
<dbReference type="InterPro" id="IPR015917">
    <property type="entry name" value="Pept_C14A"/>
</dbReference>
<gene>
    <name evidence="21" type="ORF">AMELA_G00166580</name>
</gene>
<name>A0A7J6AB98_AMEME</name>
<keyword evidence="8" id="KW-0677">Repeat</keyword>
<evidence type="ECO:0000256" key="2">
    <source>
        <dbReference type="ARBA" id="ARBA00004496"/>
    </source>
</evidence>
<dbReference type="GO" id="GO:0005737">
    <property type="term" value="C:cytoplasm"/>
    <property type="evidence" value="ECO:0007669"/>
    <property type="project" value="UniProtKB-SubCell"/>
</dbReference>
<dbReference type="SUPFAM" id="SSF47986">
    <property type="entry name" value="DEATH domain"/>
    <property type="match status" value="1"/>
</dbReference>
<dbReference type="GO" id="GO:0006508">
    <property type="term" value="P:proteolysis"/>
    <property type="evidence" value="ECO:0007669"/>
    <property type="project" value="UniProtKB-KW"/>
</dbReference>
<dbReference type="PROSITE" id="PS50209">
    <property type="entry name" value="CARD"/>
    <property type="match status" value="1"/>
</dbReference>
<dbReference type="AlphaFoldDB" id="A0A7J6AB98"/>
<dbReference type="InterPro" id="IPR033139">
    <property type="entry name" value="Caspase_cys_AS"/>
</dbReference>
<dbReference type="EC" id="3.4.22.61" evidence="14"/>
<dbReference type="Pfam" id="PF00619">
    <property type="entry name" value="CARD"/>
    <property type="match status" value="1"/>
</dbReference>
<comment type="subcellular location">
    <subcellularLocation>
        <location evidence="2">Cytoplasm</location>
    </subcellularLocation>
    <subcellularLocation>
        <location evidence="1">Nucleus</location>
    </subcellularLocation>
</comment>
<dbReference type="GO" id="GO:0005634">
    <property type="term" value="C:nucleus"/>
    <property type="evidence" value="ECO:0007669"/>
    <property type="project" value="UniProtKB-SubCell"/>
</dbReference>
<dbReference type="InterPro" id="IPR002138">
    <property type="entry name" value="Pept_C14_p10"/>
</dbReference>
<evidence type="ECO:0000256" key="14">
    <source>
        <dbReference type="ARBA" id="ARBA00066479"/>
    </source>
</evidence>
<protein>
    <recommendedName>
        <fullName evidence="15">Caspase-8</fullName>
        <ecNumber evidence="14">3.4.22.61</ecNumber>
    </recommendedName>
</protein>
<evidence type="ECO:0000256" key="5">
    <source>
        <dbReference type="ARBA" id="ARBA00022553"/>
    </source>
</evidence>
<dbReference type="Gene3D" id="1.10.533.10">
    <property type="entry name" value="Death Domain, Fas"/>
    <property type="match status" value="1"/>
</dbReference>
<evidence type="ECO:0000256" key="6">
    <source>
        <dbReference type="ARBA" id="ARBA00022670"/>
    </source>
</evidence>
<evidence type="ECO:0000256" key="13">
    <source>
        <dbReference type="ARBA" id="ARBA00051626"/>
    </source>
</evidence>
<evidence type="ECO:0000256" key="11">
    <source>
        <dbReference type="ARBA" id="ARBA00023145"/>
    </source>
</evidence>
<dbReference type="GO" id="GO:0032991">
    <property type="term" value="C:protein-containing complex"/>
    <property type="evidence" value="ECO:0007669"/>
    <property type="project" value="UniProtKB-ARBA"/>
</dbReference>
<dbReference type="PROSITE" id="PS50208">
    <property type="entry name" value="CASPASE_P20"/>
    <property type="match status" value="1"/>
</dbReference>
<evidence type="ECO:0000313" key="22">
    <source>
        <dbReference type="Proteomes" id="UP000593565"/>
    </source>
</evidence>
<dbReference type="FunFam" id="3.40.50.1460:FF:000008">
    <property type="entry name" value="caspase-8 isoform X1"/>
    <property type="match status" value="1"/>
</dbReference>
<evidence type="ECO:0000256" key="9">
    <source>
        <dbReference type="ARBA" id="ARBA00022801"/>
    </source>
</evidence>
<evidence type="ECO:0000259" key="20">
    <source>
        <dbReference type="PROSITE" id="PS50209"/>
    </source>
</evidence>
<dbReference type="CDD" id="cd01671">
    <property type="entry name" value="CARD"/>
    <property type="match status" value="1"/>
</dbReference>
<keyword evidence="7" id="KW-0053">Apoptosis</keyword>
<dbReference type="InterPro" id="IPR011029">
    <property type="entry name" value="DEATH-like_dom_sf"/>
</dbReference>
<dbReference type="Gene3D" id="3.40.50.1460">
    <property type="match status" value="1"/>
</dbReference>
<dbReference type="Pfam" id="PF00656">
    <property type="entry name" value="Peptidase_C14"/>
    <property type="match status" value="1"/>
</dbReference>
<dbReference type="InterPro" id="IPR001315">
    <property type="entry name" value="CARD"/>
</dbReference>
<keyword evidence="6" id="KW-0645">Protease</keyword>
<evidence type="ECO:0000256" key="8">
    <source>
        <dbReference type="ARBA" id="ARBA00022737"/>
    </source>
</evidence>
<dbReference type="InterPro" id="IPR001309">
    <property type="entry name" value="Pept_C14_p20"/>
</dbReference>
<dbReference type="CDD" id="cd00032">
    <property type="entry name" value="CASc"/>
    <property type="match status" value="1"/>
</dbReference>
<sequence length="355" mass="40537">METVLENKLFLIKTLSAKPNLLNFILQYVQQDKIITKRDYSDLNSSNQTPMNIIIDLLDTVMDRGDATCCKFVDLLKRKEVQENFPDLKERFIPSPTSHNQDNPVEAANEVDDCYPVTRRPLGHCLIINNHTFEDRTRLSTRKGTDADRDALTEVFLRMHFIVEERRDLVSSDMQNTAKEFAAMDHSRMDAFVCCILSHGEKGTVFGIDGESVAIRDLTLPFAECSTLTGKPKLFFIQACQGKDLQKGVLMHDGSEDELEDDYKKADFTSVPLEADFLIGMSTVESYKSFRHTTEGSIYIQDLCKHLKVCCPKKEDILSILTKVNRSVSAKDLKRHKQMPEPRYTLTRKLVLPMD</sequence>
<dbReference type="SUPFAM" id="SSF52129">
    <property type="entry name" value="Caspase-like"/>
    <property type="match status" value="1"/>
</dbReference>
<dbReference type="GO" id="GO:0051604">
    <property type="term" value="P:protein maturation"/>
    <property type="evidence" value="ECO:0007669"/>
    <property type="project" value="UniProtKB-ARBA"/>
</dbReference>
<evidence type="ECO:0000256" key="15">
    <source>
        <dbReference type="ARBA" id="ARBA00068172"/>
    </source>
</evidence>
<keyword evidence="4" id="KW-0963">Cytoplasm</keyword>
<dbReference type="PANTHER" id="PTHR48169">
    <property type="entry name" value="DED DOMAIN-CONTAINING PROTEIN"/>
    <property type="match status" value="1"/>
</dbReference>
<dbReference type="GO" id="GO:0005886">
    <property type="term" value="C:plasma membrane"/>
    <property type="evidence" value="ECO:0007669"/>
    <property type="project" value="UniProtKB-ARBA"/>
</dbReference>
<dbReference type="InterPro" id="IPR029030">
    <property type="entry name" value="Caspase-like_dom_sf"/>
</dbReference>
<dbReference type="GO" id="GO:0043065">
    <property type="term" value="P:positive regulation of apoptotic process"/>
    <property type="evidence" value="ECO:0007669"/>
    <property type="project" value="UniProtKB-ARBA"/>
</dbReference>
<feature type="active site" evidence="16">
    <location>
        <position position="199"/>
    </location>
</feature>
<evidence type="ECO:0000256" key="7">
    <source>
        <dbReference type="ARBA" id="ARBA00022703"/>
    </source>
</evidence>
<evidence type="ECO:0000313" key="21">
    <source>
        <dbReference type="EMBL" id="KAF4080103.1"/>
    </source>
</evidence>
<dbReference type="PROSITE" id="PS01122">
    <property type="entry name" value="CASPASE_CYS"/>
    <property type="match status" value="1"/>
</dbReference>
<evidence type="ECO:0000256" key="1">
    <source>
        <dbReference type="ARBA" id="ARBA00004123"/>
    </source>
</evidence>
<dbReference type="PIRSF" id="PIRSF038001">
    <property type="entry name" value="Caspase_ICE"/>
    <property type="match status" value="1"/>
</dbReference>
<dbReference type="EMBL" id="JAAGNN010000014">
    <property type="protein sequence ID" value="KAF4080103.1"/>
    <property type="molecule type" value="Genomic_DNA"/>
</dbReference>
<evidence type="ECO:0000259" key="18">
    <source>
        <dbReference type="PROSITE" id="PS50207"/>
    </source>
</evidence>
<feature type="domain" description="Caspase family p20" evidence="19">
    <location>
        <begin position="121"/>
        <end position="244"/>
    </location>
</feature>
<organism evidence="21 22">
    <name type="scientific">Ameiurus melas</name>
    <name type="common">Black bullhead</name>
    <name type="synonym">Silurus melas</name>
    <dbReference type="NCBI Taxonomy" id="219545"/>
    <lineage>
        <taxon>Eukaryota</taxon>
        <taxon>Metazoa</taxon>
        <taxon>Chordata</taxon>
        <taxon>Craniata</taxon>
        <taxon>Vertebrata</taxon>
        <taxon>Euteleostomi</taxon>
        <taxon>Actinopterygii</taxon>
        <taxon>Neopterygii</taxon>
        <taxon>Teleostei</taxon>
        <taxon>Ostariophysi</taxon>
        <taxon>Siluriformes</taxon>
        <taxon>Ictaluridae</taxon>
        <taxon>Ameiurus</taxon>
    </lineage>
</organism>
<keyword evidence="9" id="KW-0378">Hydrolase</keyword>
<keyword evidence="12" id="KW-0539">Nucleus</keyword>
<evidence type="ECO:0000256" key="3">
    <source>
        <dbReference type="ARBA" id="ARBA00010134"/>
    </source>
</evidence>
<keyword evidence="22" id="KW-1185">Reference proteome</keyword>
<evidence type="ECO:0000256" key="16">
    <source>
        <dbReference type="PIRSR" id="PIRSR038001-1"/>
    </source>
</evidence>
<feature type="domain" description="Caspase family p10" evidence="18">
    <location>
        <begin position="267"/>
        <end position="354"/>
    </location>
</feature>
<evidence type="ECO:0000256" key="10">
    <source>
        <dbReference type="ARBA" id="ARBA00022807"/>
    </source>
</evidence>
<reference evidence="21 22" key="1">
    <citation type="submission" date="2020-02" db="EMBL/GenBank/DDBJ databases">
        <title>A chromosome-scale genome assembly of the black bullhead catfish (Ameiurus melas).</title>
        <authorList>
            <person name="Wen M."/>
            <person name="Zham M."/>
            <person name="Cabau C."/>
            <person name="Klopp C."/>
            <person name="Donnadieu C."/>
            <person name="Roques C."/>
            <person name="Bouchez O."/>
            <person name="Lampietro C."/>
            <person name="Jouanno E."/>
            <person name="Herpin A."/>
            <person name="Louis A."/>
            <person name="Berthelot C."/>
            <person name="Parey E."/>
            <person name="Roest-Crollius H."/>
            <person name="Braasch I."/>
            <person name="Postlethwait J."/>
            <person name="Robinson-Rechavi M."/>
            <person name="Echchiki A."/>
            <person name="Begum T."/>
            <person name="Montfort J."/>
            <person name="Schartl M."/>
            <person name="Bobe J."/>
            <person name="Guiguen Y."/>
        </authorList>
    </citation>
    <scope>NUCLEOTIDE SEQUENCE [LARGE SCALE GENOMIC DNA]</scope>
    <source>
        <strain evidence="21">M_S1</strain>
        <tissue evidence="21">Blood</tissue>
    </source>
</reference>
<accession>A0A7J6AB98</accession>
<feature type="domain" description="CARD" evidence="20">
    <location>
        <begin position="1"/>
        <end position="77"/>
    </location>
</feature>
<comment type="caution">
    <text evidence="21">The sequence shown here is derived from an EMBL/GenBank/DDBJ whole genome shotgun (WGS) entry which is preliminary data.</text>
</comment>
<dbReference type="Proteomes" id="UP000593565">
    <property type="component" value="Unassembled WGS sequence"/>
</dbReference>
<evidence type="ECO:0000256" key="17">
    <source>
        <dbReference type="RuleBase" id="RU003971"/>
    </source>
</evidence>
<dbReference type="PROSITE" id="PS50207">
    <property type="entry name" value="CASPASE_P10"/>
    <property type="match status" value="1"/>
</dbReference>
<keyword evidence="11" id="KW-0865">Zymogen</keyword>
<evidence type="ECO:0000256" key="4">
    <source>
        <dbReference type="ARBA" id="ARBA00022490"/>
    </source>
</evidence>
<keyword evidence="10" id="KW-0788">Thiol protease</keyword>
<comment type="catalytic activity">
    <reaction evidence="13">
        <text>Strict requirement for Asp at position P1 and has a preferred cleavage sequence of (Leu/Asp/Val)-Glu-Thr-Asp-|-(Gly/Ser/Ala).</text>
        <dbReference type="EC" id="3.4.22.61"/>
    </reaction>
</comment>
<dbReference type="InterPro" id="IPR011600">
    <property type="entry name" value="Pept_C14_caspase"/>
</dbReference>
<evidence type="ECO:0000259" key="19">
    <source>
        <dbReference type="PROSITE" id="PS50208"/>
    </source>
</evidence>
<feature type="active site" evidence="16">
    <location>
        <position position="240"/>
    </location>
</feature>
<proteinExistence type="inferred from homology"/>
<comment type="similarity">
    <text evidence="3 17">Belongs to the peptidase C14A family.</text>
</comment>
<dbReference type="PANTHER" id="PTHR48169:SF7">
    <property type="entry name" value="CASPASE 10"/>
    <property type="match status" value="1"/>
</dbReference>